<accession>A0ABZ0K1B6</accession>
<dbReference type="Pfam" id="PF13642">
    <property type="entry name" value="DUF4144"/>
    <property type="match status" value="1"/>
</dbReference>
<gene>
    <name evidence="1" type="ORF">RGE70_02090</name>
</gene>
<dbReference type="InterPro" id="IPR025284">
    <property type="entry name" value="DUF4144"/>
</dbReference>
<dbReference type="EMBL" id="CP136522">
    <property type="protein sequence ID" value="WOT05643.1"/>
    <property type="molecule type" value="Genomic_DNA"/>
</dbReference>
<dbReference type="Gene3D" id="2.40.10.320">
    <property type="entry name" value="Uncharacterised protein PF13642 yp_926445, N-terminal domain"/>
    <property type="match status" value="1"/>
</dbReference>
<sequence>MVTTLNTLIWPAILFQQDTCELLLLETAREWSIQTSMLGLLKDCTIIDYRGSYYRIVDEAPITLTTEVAAPSMKQLQQRVQLYASQNGHCCTSKLMFNSVGQLFDMVRFIEHN</sequence>
<dbReference type="Gene3D" id="1.10.8.650">
    <property type="entry name" value="Uncharacterised protein PF13642 yp_926445, C-terminal domain"/>
    <property type="match status" value="1"/>
</dbReference>
<dbReference type="RefSeq" id="WP_310469905.1">
    <property type="nucleotide sequence ID" value="NZ_CP136522.1"/>
</dbReference>
<name>A0ABZ0K1B6_9GAMM</name>
<reference evidence="1 2" key="1">
    <citation type="submission" date="2023-10" db="EMBL/GenBank/DDBJ databases">
        <title>Complete genome sequence of Shewanella sp. DAU334.</title>
        <authorList>
            <person name="Lee Y.-S."/>
            <person name="Jeong H.-R."/>
            <person name="Hwang E.-J."/>
            <person name="Choi Y.-L."/>
            <person name="Kim G.-D."/>
        </authorList>
    </citation>
    <scope>NUCLEOTIDE SEQUENCE [LARGE SCALE GENOMIC DNA]</scope>
    <source>
        <strain evidence="1 2">DAU334</strain>
    </source>
</reference>
<organism evidence="1 2">
    <name type="scientific">Shewanella youngdeokensis</name>
    <dbReference type="NCBI Taxonomy" id="2999068"/>
    <lineage>
        <taxon>Bacteria</taxon>
        <taxon>Pseudomonadati</taxon>
        <taxon>Pseudomonadota</taxon>
        <taxon>Gammaproteobacteria</taxon>
        <taxon>Alteromonadales</taxon>
        <taxon>Shewanellaceae</taxon>
        <taxon>Shewanella</taxon>
    </lineage>
</organism>
<dbReference type="Proteomes" id="UP001529491">
    <property type="component" value="Chromosome"/>
</dbReference>
<protein>
    <submittedName>
        <fullName evidence="1">DUF4144 family protein</fullName>
    </submittedName>
</protein>
<evidence type="ECO:0000313" key="2">
    <source>
        <dbReference type="Proteomes" id="UP001529491"/>
    </source>
</evidence>
<evidence type="ECO:0000313" key="1">
    <source>
        <dbReference type="EMBL" id="WOT05643.1"/>
    </source>
</evidence>
<proteinExistence type="predicted"/>
<keyword evidence="2" id="KW-1185">Reference proteome</keyword>